<dbReference type="OrthoDB" id="4078635at2759"/>
<dbReference type="InterPro" id="IPR040442">
    <property type="entry name" value="Pyrv_kinase-like_dom_sf"/>
</dbReference>
<evidence type="ECO:0000256" key="1">
    <source>
        <dbReference type="ARBA" id="ARBA00005704"/>
    </source>
</evidence>
<reference evidence="7 8" key="1">
    <citation type="journal article" date="2007" name="Proc. Natl. Acad. Sci. U.S.A.">
        <title>Independent sorting-out of thousands of duplicated gene pairs in two yeast species descended from a whole-genome duplication.</title>
        <authorList>
            <person name="Scannell D.R."/>
            <person name="Frank A.C."/>
            <person name="Conant G.C."/>
            <person name="Byrne K.P."/>
            <person name="Woolfit M."/>
            <person name="Wolfe K.H."/>
        </authorList>
    </citation>
    <scope>NUCLEOTIDE SEQUENCE [LARGE SCALE GENOMIC DNA]</scope>
    <source>
        <strain evidence="8">ATCC 22028 / DSM 70294 / BCRC 21397 / CBS 2163 / NBRC 10782 / NRRL Y-8283 / UCD 57-17</strain>
    </source>
</reference>
<dbReference type="PANTHER" id="PTHR21631">
    <property type="entry name" value="ISOCITRATE LYASE/MALATE SYNTHASE"/>
    <property type="match status" value="1"/>
</dbReference>
<dbReference type="SUPFAM" id="SSF51621">
    <property type="entry name" value="Phosphoenolpyruvate/pyruvate domain"/>
    <property type="match status" value="1"/>
</dbReference>
<proteinExistence type="inferred from homology"/>
<keyword evidence="6" id="KW-0460">Magnesium</keyword>
<accession>A7TQF1</accession>
<name>A7TQF1_VANPO</name>
<dbReference type="InterPro" id="IPR015813">
    <property type="entry name" value="Pyrv/PenolPyrv_kinase-like_dom"/>
</dbReference>
<dbReference type="Gene3D" id="1.10.10.850">
    <property type="match status" value="1"/>
</dbReference>
<dbReference type="GeneID" id="5543582"/>
<keyword evidence="2 3" id="KW-0456">Lyase</keyword>
<dbReference type="Proteomes" id="UP000000267">
    <property type="component" value="Unassembled WGS sequence"/>
</dbReference>
<dbReference type="OMA" id="TVPHADF"/>
<dbReference type="PANTHER" id="PTHR21631:SF13">
    <property type="entry name" value="MITOCHONDRIAL 2-METHYLISOCITRATE LYASE ICL2"/>
    <property type="match status" value="1"/>
</dbReference>
<evidence type="ECO:0000256" key="5">
    <source>
        <dbReference type="PIRSR" id="PIRSR001362-2"/>
    </source>
</evidence>
<dbReference type="eggNOG" id="KOG1260">
    <property type="taxonomic scope" value="Eukaryota"/>
</dbReference>
<dbReference type="Pfam" id="PF00463">
    <property type="entry name" value="ICL"/>
    <property type="match status" value="1"/>
</dbReference>
<feature type="binding site" evidence="5">
    <location>
        <position position="480"/>
    </location>
    <ligand>
        <name>substrate</name>
    </ligand>
</feature>
<feature type="binding site" evidence="6">
    <location>
        <position position="179"/>
    </location>
    <ligand>
        <name>Mg(2+)</name>
        <dbReference type="ChEBI" id="CHEBI:18420"/>
    </ligand>
</feature>
<dbReference type="Gene3D" id="3.20.20.60">
    <property type="entry name" value="Phosphoenolpyruvate-binding domains"/>
    <property type="match status" value="1"/>
</dbReference>
<dbReference type="FunCoup" id="A7TQF1">
    <property type="interactions" value="139"/>
</dbReference>
<dbReference type="InterPro" id="IPR018523">
    <property type="entry name" value="Isocitrate_lyase_ph_CS"/>
</dbReference>
<feature type="binding site" evidence="5">
    <location>
        <position position="254"/>
    </location>
    <ligand>
        <name>substrate</name>
    </ligand>
</feature>
<dbReference type="RefSeq" id="XP_001643353.1">
    <property type="nucleotide sequence ID" value="XM_001643303.1"/>
</dbReference>
<dbReference type="PROSITE" id="PS00161">
    <property type="entry name" value="ISOCITRATE_LYASE"/>
    <property type="match status" value="1"/>
</dbReference>
<organism evidence="8">
    <name type="scientific">Vanderwaltozyma polyspora (strain ATCC 22028 / DSM 70294 / BCRC 21397 / CBS 2163 / NBRC 10782 / NRRL Y-8283 / UCD 57-17)</name>
    <name type="common">Kluyveromyces polysporus</name>
    <dbReference type="NCBI Taxonomy" id="436907"/>
    <lineage>
        <taxon>Eukaryota</taxon>
        <taxon>Fungi</taxon>
        <taxon>Dikarya</taxon>
        <taxon>Ascomycota</taxon>
        <taxon>Saccharomycotina</taxon>
        <taxon>Saccharomycetes</taxon>
        <taxon>Saccharomycetales</taxon>
        <taxon>Saccharomycetaceae</taxon>
        <taxon>Vanderwaltozyma</taxon>
    </lineage>
</organism>
<dbReference type="InterPro" id="IPR006254">
    <property type="entry name" value="Isocitrate_lyase"/>
</dbReference>
<feature type="binding site" evidence="5">
    <location>
        <begin position="112"/>
        <end position="114"/>
    </location>
    <ligand>
        <name>substrate</name>
    </ligand>
</feature>
<dbReference type="InterPro" id="IPR039556">
    <property type="entry name" value="ICL/PEPM"/>
</dbReference>
<evidence type="ECO:0000313" key="7">
    <source>
        <dbReference type="EMBL" id="EDO15495.1"/>
    </source>
</evidence>
<dbReference type="GO" id="GO:0005759">
    <property type="term" value="C:mitochondrial matrix"/>
    <property type="evidence" value="ECO:0007669"/>
    <property type="project" value="EnsemblFungi"/>
</dbReference>
<feature type="binding site" evidence="5">
    <location>
        <begin position="218"/>
        <end position="219"/>
    </location>
    <ligand>
        <name>substrate</name>
    </ligand>
</feature>
<dbReference type="PhylomeDB" id="A7TQF1"/>
<dbReference type="STRING" id="436907.A7TQF1"/>
<dbReference type="KEGG" id="vpo:Kpol_467p7"/>
<dbReference type="GO" id="GO:0046421">
    <property type="term" value="F:methylisocitrate lyase activity"/>
    <property type="evidence" value="ECO:0007669"/>
    <property type="project" value="EnsemblFungi"/>
</dbReference>
<keyword evidence="8" id="KW-1185">Reference proteome</keyword>
<evidence type="ECO:0000256" key="3">
    <source>
        <dbReference type="PIRNR" id="PIRNR001362"/>
    </source>
</evidence>
<dbReference type="InParanoid" id="A7TQF1"/>
<dbReference type="GO" id="GO:0019629">
    <property type="term" value="P:propionate catabolic process, 2-methylcitrate cycle"/>
    <property type="evidence" value="ECO:0007669"/>
    <property type="project" value="EnsemblFungi"/>
</dbReference>
<dbReference type="GO" id="GO:0046872">
    <property type="term" value="F:metal ion binding"/>
    <property type="evidence" value="ECO:0007669"/>
    <property type="project" value="UniProtKB-KW"/>
</dbReference>
<gene>
    <name evidence="7" type="ORF">Kpol_467p7</name>
</gene>
<evidence type="ECO:0000313" key="8">
    <source>
        <dbReference type="Proteomes" id="UP000000267"/>
    </source>
</evidence>
<evidence type="ECO:0000256" key="2">
    <source>
        <dbReference type="ARBA" id="ARBA00023239"/>
    </source>
</evidence>
<dbReference type="PIRSF" id="PIRSF001362">
    <property type="entry name" value="Isocit_lyase"/>
    <property type="match status" value="1"/>
</dbReference>
<sequence length="561" mass="64036">MSKMSKLILTRRFNHTTSYSKDLAQIEAFFNKKRFKNVKRPYKSIDVLKHRGSINYLQENATPVSSLISRKLFNLLETHFKERKPLHTLGVLDPVQMSQLARCENIKVAYVSGWACSANANDNVSPDFGDYPYDTVPNQVGRIFNAQLMHDKKLHLQNFNSGRNNNSDKIDYLKPIIADADMGHGGITTVMKLAKLFAEKGASAIHLEDQLVGSKKCGHLGGTVVVPTSTHLQRIIATRFQWDLMGAENLVIARTDSCNSNLISSDIDARDHKFIKGIAVENNDIRPVSEVLLEEELKQEKYGHSTSSDSLNSIEQEWYKENKLLTFDEYMIQTLTDSEYTNLIKERSELLKKLGRRYLSISEMKQLANKISPRKNLTFNWYYPRTKEGHFMFNGCLEAAIERSLLFSYYSDLIWLETKTPNLLQAKNFAMTIHEKNPNIKFVYNLSPSFNWEAQGFNQETLKSFIWDLAKHGFVLQLVSLAGLHANGLGTWKLAKEFQYDGMKAYVNNIQNVERQTNSDMLTHQKWSGIDYIESISNVIQNGQSSMTSSTSGSGFTEKHF</sequence>
<protein>
    <recommendedName>
        <fullName evidence="3">Isocitrate lyase</fullName>
    </recommendedName>
</protein>
<dbReference type="NCBIfam" id="TIGR01346">
    <property type="entry name" value="isocit_lyase"/>
    <property type="match status" value="1"/>
</dbReference>
<evidence type="ECO:0000256" key="4">
    <source>
        <dbReference type="PIRSR" id="PIRSR001362-1"/>
    </source>
</evidence>
<dbReference type="HOGENOM" id="CLU_019214_2_2_1"/>
<feature type="binding site" evidence="5">
    <location>
        <begin position="445"/>
        <end position="449"/>
    </location>
    <ligand>
        <name>substrate</name>
    </ligand>
</feature>
<comment type="similarity">
    <text evidence="1 3">Belongs to the isocitrate lyase/PEP mutase superfamily. Isocitrate lyase family.</text>
</comment>
<feature type="active site" description="Proton acceptor" evidence="4">
    <location>
        <position position="217"/>
    </location>
</feature>
<dbReference type="GO" id="GO:0004451">
    <property type="term" value="F:isocitrate lyase activity"/>
    <property type="evidence" value="ECO:0007669"/>
    <property type="project" value="InterPro"/>
</dbReference>
<dbReference type="CDD" id="cd00377">
    <property type="entry name" value="ICL_PEPM"/>
    <property type="match status" value="1"/>
</dbReference>
<evidence type="ECO:0000256" key="6">
    <source>
        <dbReference type="PIRSR" id="PIRSR001362-3"/>
    </source>
</evidence>
<dbReference type="AlphaFoldDB" id="A7TQF1"/>
<dbReference type="EMBL" id="DS480457">
    <property type="protein sequence ID" value="EDO15495.1"/>
    <property type="molecule type" value="Genomic_DNA"/>
</dbReference>
<keyword evidence="6" id="KW-0479">Metal-binding</keyword>
<comment type="cofactor">
    <cofactor evidence="6">
        <name>Mg(2+)</name>
        <dbReference type="ChEBI" id="CHEBI:18420"/>
    </cofactor>
    <text evidence="6">Can also use Mn(2+) ion.</text>
</comment>